<comment type="caution">
    <text evidence="2">The sequence shown here is derived from an EMBL/GenBank/DDBJ whole genome shotgun (WGS) entry which is preliminary data.</text>
</comment>
<gene>
    <name evidence="2" type="primary">Acey_s0119.g787</name>
    <name evidence="2" type="ORF">Y032_0119g787</name>
</gene>
<dbReference type="Proteomes" id="UP000024635">
    <property type="component" value="Unassembled WGS sequence"/>
</dbReference>
<keyword evidence="1" id="KW-1133">Transmembrane helix</keyword>
<feature type="transmembrane region" description="Helical" evidence="1">
    <location>
        <begin position="45"/>
        <end position="66"/>
    </location>
</feature>
<keyword evidence="1" id="KW-0812">Transmembrane</keyword>
<accession>A0A016TAV0</accession>
<protein>
    <submittedName>
        <fullName evidence="2">Uncharacterized protein</fullName>
    </submittedName>
</protein>
<evidence type="ECO:0000313" key="2">
    <source>
        <dbReference type="EMBL" id="EYB99815.1"/>
    </source>
</evidence>
<sequence>MSLSFFPTGHQMCPTSGAGTKCSVNFGVWGYECCDAECCGKISGFGWVCISVLGTLLVVAVALALYKTLRRH</sequence>
<evidence type="ECO:0000256" key="1">
    <source>
        <dbReference type="SAM" id="Phobius"/>
    </source>
</evidence>
<evidence type="ECO:0000313" key="3">
    <source>
        <dbReference type="Proteomes" id="UP000024635"/>
    </source>
</evidence>
<organism evidence="2 3">
    <name type="scientific">Ancylostoma ceylanicum</name>
    <dbReference type="NCBI Taxonomy" id="53326"/>
    <lineage>
        <taxon>Eukaryota</taxon>
        <taxon>Metazoa</taxon>
        <taxon>Ecdysozoa</taxon>
        <taxon>Nematoda</taxon>
        <taxon>Chromadorea</taxon>
        <taxon>Rhabditida</taxon>
        <taxon>Rhabditina</taxon>
        <taxon>Rhabditomorpha</taxon>
        <taxon>Strongyloidea</taxon>
        <taxon>Ancylostomatidae</taxon>
        <taxon>Ancylostomatinae</taxon>
        <taxon>Ancylostoma</taxon>
    </lineage>
</organism>
<name>A0A016TAV0_9BILA</name>
<keyword evidence="1" id="KW-0472">Membrane</keyword>
<reference evidence="3" key="1">
    <citation type="journal article" date="2015" name="Nat. Genet.">
        <title>The genome and transcriptome of the zoonotic hookworm Ancylostoma ceylanicum identify infection-specific gene families.</title>
        <authorList>
            <person name="Schwarz E.M."/>
            <person name="Hu Y."/>
            <person name="Antoshechkin I."/>
            <person name="Miller M.M."/>
            <person name="Sternberg P.W."/>
            <person name="Aroian R.V."/>
        </authorList>
    </citation>
    <scope>NUCLEOTIDE SEQUENCE</scope>
    <source>
        <strain evidence="3">HY135</strain>
    </source>
</reference>
<dbReference type="EMBL" id="JARK01001455">
    <property type="protein sequence ID" value="EYB99815.1"/>
    <property type="molecule type" value="Genomic_DNA"/>
</dbReference>
<dbReference type="AlphaFoldDB" id="A0A016TAV0"/>
<keyword evidence="3" id="KW-1185">Reference proteome</keyword>
<proteinExistence type="predicted"/>